<dbReference type="EMBL" id="JAVRQU010000004">
    <property type="protein sequence ID" value="KAK5704095.1"/>
    <property type="molecule type" value="Genomic_DNA"/>
</dbReference>
<evidence type="ECO:0000256" key="1">
    <source>
        <dbReference type="ARBA" id="ARBA00004141"/>
    </source>
</evidence>
<evidence type="ECO:0000313" key="7">
    <source>
        <dbReference type="EMBL" id="KAK5704095.1"/>
    </source>
</evidence>
<dbReference type="InterPro" id="IPR002523">
    <property type="entry name" value="MgTranspt_CorA/ZnTranspt_ZntB"/>
</dbReference>
<keyword evidence="2 6" id="KW-0812">Transmembrane</keyword>
<proteinExistence type="predicted"/>
<organism evidence="7 8">
    <name type="scientific">Elasticomyces elasticus</name>
    <dbReference type="NCBI Taxonomy" id="574655"/>
    <lineage>
        <taxon>Eukaryota</taxon>
        <taxon>Fungi</taxon>
        <taxon>Dikarya</taxon>
        <taxon>Ascomycota</taxon>
        <taxon>Pezizomycotina</taxon>
        <taxon>Dothideomycetes</taxon>
        <taxon>Dothideomycetidae</taxon>
        <taxon>Mycosphaerellales</taxon>
        <taxon>Teratosphaeriaceae</taxon>
        <taxon>Elasticomyces</taxon>
    </lineage>
</organism>
<name>A0AAN7WNY2_9PEZI</name>
<dbReference type="AlphaFoldDB" id="A0AAN7WNY2"/>
<dbReference type="GO" id="GO:0046873">
    <property type="term" value="F:metal ion transmembrane transporter activity"/>
    <property type="evidence" value="ECO:0007669"/>
    <property type="project" value="InterPro"/>
</dbReference>
<evidence type="ECO:0000256" key="3">
    <source>
        <dbReference type="ARBA" id="ARBA00022989"/>
    </source>
</evidence>
<comment type="subcellular location">
    <subcellularLocation>
        <location evidence="1">Membrane</location>
        <topology evidence="1">Multi-pass membrane protein</topology>
    </subcellularLocation>
</comment>
<dbReference type="Gene3D" id="1.20.58.340">
    <property type="entry name" value="Magnesium transport protein CorA, transmembrane region"/>
    <property type="match status" value="1"/>
</dbReference>
<dbReference type="Pfam" id="PF01544">
    <property type="entry name" value="CorA"/>
    <property type="match status" value="1"/>
</dbReference>
<reference evidence="7" key="1">
    <citation type="submission" date="2023-08" db="EMBL/GenBank/DDBJ databases">
        <title>Black Yeasts Isolated from many extreme environments.</title>
        <authorList>
            <person name="Coleine C."/>
            <person name="Stajich J.E."/>
            <person name="Selbmann L."/>
        </authorList>
    </citation>
    <scope>NUCLEOTIDE SEQUENCE</scope>
    <source>
        <strain evidence="7">CCFEE 5810</strain>
    </source>
</reference>
<dbReference type="InterPro" id="IPR045863">
    <property type="entry name" value="CorA_TM1_TM2"/>
</dbReference>
<evidence type="ECO:0000256" key="2">
    <source>
        <dbReference type="ARBA" id="ARBA00022692"/>
    </source>
</evidence>
<feature type="region of interest" description="Disordered" evidence="5">
    <location>
        <begin position="602"/>
        <end position="641"/>
    </location>
</feature>
<sequence>MGRTLVQRLLGRGAQGDEIEMQKGHLPVSEPRQVQRIPTLPSREKLEAELEAKCDIQPHTDDGGDAYYIGDAYEQARVAHEWALDDGRPRPYLDFIKRVSKHLPHLEYLAHWMEVTCAPPKWKFIQKCSSNREKRAAKCKVCVLDFEDDKPVNEATFEDVTVLQTALRTPLQAAAQAPIRLIISEDISRDTVELFGSQYDIDPLFFLSHIGDYLFHNTRDRWVELPDLDVVARQRCHFNIQYLRARYFKTDESFKEAERESGSFNVLRRLDSDRSRRQLQDTLLDLKGASVALTRSKTSLWVKPRNGPNEPIVALLLVDPTVQEGHPQWGGYRPFSNTPSMHATEPVEALSHRSLFEDVVHWSSRMSVQEIAAVRSNPRSIGVPILRLVLADWRTVEKYMMTMLGKIGYEFEDPHWAENPRNVDKSMAKLAPWRRNMPYYQQMIAESIDRIFQVIPDLRTRLPSSEPEQPRPTHGLPSLLHDFRLVQQIMADNQQRIEMIQTTASDSINIEESRLAVQQNERAAQQNQNLTRLTFLATIFIPLSFTSSFLSMSPDFKAATQTIWMFFAIGVPLTLFALVTVDLSHPQKSGYLHRGWRKLHEGSTPEQISPIPPPRVPVGQTMPWPTHRSVSGLRLGSKSPT</sequence>
<keyword evidence="3 6" id="KW-1133">Transmembrane helix</keyword>
<dbReference type="GO" id="GO:0016020">
    <property type="term" value="C:membrane"/>
    <property type="evidence" value="ECO:0007669"/>
    <property type="project" value="UniProtKB-SubCell"/>
</dbReference>
<dbReference type="Proteomes" id="UP001310594">
    <property type="component" value="Unassembled WGS sequence"/>
</dbReference>
<keyword evidence="4 6" id="KW-0472">Membrane</keyword>
<evidence type="ECO:0000256" key="4">
    <source>
        <dbReference type="ARBA" id="ARBA00023136"/>
    </source>
</evidence>
<accession>A0AAN7WNY2</accession>
<evidence type="ECO:0000313" key="8">
    <source>
        <dbReference type="Proteomes" id="UP001310594"/>
    </source>
</evidence>
<gene>
    <name evidence="7" type="ORF">LTR97_003108</name>
</gene>
<evidence type="ECO:0000256" key="5">
    <source>
        <dbReference type="SAM" id="MobiDB-lite"/>
    </source>
</evidence>
<feature type="transmembrane region" description="Helical" evidence="6">
    <location>
        <begin position="563"/>
        <end position="584"/>
    </location>
</feature>
<evidence type="ECO:0000256" key="6">
    <source>
        <dbReference type="SAM" id="Phobius"/>
    </source>
</evidence>
<comment type="caution">
    <text evidence="7">The sequence shown here is derived from an EMBL/GenBank/DDBJ whole genome shotgun (WGS) entry which is preliminary data.</text>
</comment>
<dbReference type="SUPFAM" id="SSF144083">
    <property type="entry name" value="Magnesium transport protein CorA, transmembrane region"/>
    <property type="match status" value="1"/>
</dbReference>
<protein>
    <submittedName>
        <fullName evidence="7">Uncharacterized protein</fullName>
    </submittedName>
</protein>